<dbReference type="Proteomes" id="UP000009081">
    <property type="component" value="Plasmid megaplasmid"/>
</dbReference>
<proteinExistence type="predicted"/>
<dbReference type="KEGG" id="mea:Mex_2p1254"/>
<evidence type="ECO:0000313" key="2">
    <source>
        <dbReference type="Proteomes" id="UP000009081"/>
    </source>
</evidence>
<name>C5B6B3_METEA</name>
<dbReference type="AlphaFoldDB" id="C5B6B3"/>
<dbReference type="EMBL" id="CP001511">
    <property type="protein sequence ID" value="ACS43995.1"/>
    <property type="molecule type" value="Genomic_DNA"/>
</dbReference>
<dbReference type="OrthoDB" id="9808348at2"/>
<gene>
    <name evidence="1" type="ordered locus">MexAM1_META2p1254</name>
</gene>
<sequence>MPTVEERRLLRELTGFGLADCRSALLAADDFGGDVIVALAAVEADGLAIHVKGDRADWIRSRAPGIADRWRAESPALDEFFPKPAGRPGPAPSP</sequence>
<dbReference type="HOGENOM" id="CLU_2382795_0_0_5"/>
<organism evidence="1 2">
    <name type="scientific">Methylorubrum extorquens (strain ATCC 14718 / DSM 1338 / JCM 2805 / NCIMB 9133 / AM1)</name>
    <name type="common">Methylobacterium extorquens</name>
    <dbReference type="NCBI Taxonomy" id="272630"/>
    <lineage>
        <taxon>Bacteria</taxon>
        <taxon>Pseudomonadati</taxon>
        <taxon>Pseudomonadota</taxon>
        <taxon>Alphaproteobacteria</taxon>
        <taxon>Hyphomicrobiales</taxon>
        <taxon>Methylobacteriaceae</taxon>
        <taxon>Methylorubrum</taxon>
    </lineage>
</organism>
<reference evidence="1 2" key="1">
    <citation type="journal article" date="2009" name="PLoS ONE">
        <title>Methylobacterium genome sequences: a reference blueprint to investigate microbial metabolism of C1 compounds from natural and industrial sources.</title>
        <authorList>
            <person name="Vuilleumier S."/>
            <person name="Chistoserdova L."/>
            <person name="Lee M.-C."/>
            <person name="Bringel F."/>
            <person name="Lajus A."/>
            <person name="Zhou Y."/>
            <person name="Gourion B."/>
            <person name="Barbe V."/>
            <person name="Chang J."/>
            <person name="Cruveiller S."/>
            <person name="Dossat C."/>
            <person name="Gillett W."/>
            <person name="Gruffaz C."/>
            <person name="Haugen E."/>
            <person name="Hourcade E."/>
            <person name="Levy R."/>
            <person name="Mangenot S."/>
            <person name="Muller E."/>
            <person name="Nadalig T."/>
            <person name="Pagni M."/>
            <person name="Penny C."/>
            <person name="Peyraud R."/>
            <person name="Robinson D.G."/>
            <person name="Roche D."/>
            <person name="Rouy Z."/>
            <person name="Saenampechek C."/>
            <person name="Salvignol G."/>
            <person name="Vallenet D."/>
            <person name="Wu Z."/>
            <person name="Marx C.J."/>
            <person name="Vorholt J.A."/>
            <person name="Olson M.V."/>
            <person name="Kaul R."/>
            <person name="Weissenbach J."/>
            <person name="Medigue C."/>
            <person name="Lidstrom M.E."/>
        </authorList>
    </citation>
    <scope>NUCLEOTIDE SEQUENCE [LARGE SCALE GENOMIC DNA]</scope>
    <source>
        <strain evidence="2">ATCC 14718 / DSM 1338 / JCM 2805 / NCIMB 9133 / AM1</strain>
    </source>
</reference>
<keyword evidence="2" id="KW-1185">Reference proteome</keyword>
<protein>
    <submittedName>
        <fullName evidence="1">Uncharacterized protein</fullName>
    </submittedName>
</protein>
<dbReference type="RefSeq" id="WP_003596026.1">
    <property type="nucleotide sequence ID" value="NC_012811.1"/>
</dbReference>
<evidence type="ECO:0000313" key="1">
    <source>
        <dbReference type="EMBL" id="ACS43995.1"/>
    </source>
</evidence>
<geneLocation type="plasmid" evidence="1 2">
    <name>megaplasmid</name>
</geneLocation>
<keyword evidence="1" id="KW-0614">Plasmid</keyword>
<accession>C5B6B3</accession>